<dbReference type="AlphaFoldDB" id="X6NN02"/>
<dbReference type="Proteomes" id="UP000023152">
    <property type="component" value="Unassembled WGS sequence"/>
</dbReference>
<evidence type="ECO:0000313" key="2">
    <source>
        <dbReference type="EMBL" id="ETO26772.1"/>
    </source>
</evidence>
<comment type="caution">
    <text evidence="2">The sequence shown here is derived from an EMBL/GenBank/DDBJ whole genome shotgun (WGS) entry which is preliminary data.</text>
</comment>
<keyword evidence="1" id="KW-1133">Transmembrane helix</keyword>
<keyword evidence="1" id="KW-0812">Transmembrane</keyword>
<gene>
    <name evidence="2" type="ORF">RFI_10362</name>
</gene>
<keyword evidence="1" id="KW-0472">Membrane</keyword>
<organism evidence="2 3">
    <name type="scientific">Reticulomyxa filosa</name>
    <dbReference type="NCBI Taxonomy" id="46433"/>
    <lineage>
        <taxon>Eukaryota</taxon>
        <taxon>Sar</taxon>
        <taxon>Rhizaria</taxon>
        <taxon>Retaria</taxon>
        <taxon>Foraminifera</taxon>
        <taxon>Monothalamids</taxon>
        <taxon>Reticulomyxidae</taxon>
        <taxon>Reticulomyxa</taxon>
    </lineage>
</organism>
<evidence type="ECO:0000313" key="3">
    <source>
        <dbReference type="Proteomes" id="UP000023152"/>
    </source>
</evidence>
<dbReference type="EMBL" id="ASPP01007646">
    <property type="protein sequence ID" value="ETO26772.1"/>
    <property type="molecule type" value="Genomic_DNA"/>
</dbReference>
<feature type="transmembrane region" description="Helical" evidence="1">
    <location>
        <begin position="1079"/>
        <end position="1097"/>
    </location>
</feature>
<name>X6NN02_RETFI</name>
<reference evidence="2 3" key="1">
    <citation type="journal article" date="2013" name="Curr. Biol.">
        <title>The Genome of the Foraminiferan Reticulomyxa filosa.</title>
        <authorList>
            <person name="Glockner G."/>
            <person name="Hulsmann N."/>
            <person name="Schleicher M."/>
            <person name="Noegel A.A."/>
            <person name="Eichinger L."/>
            <person name="Gallinger C."/>
            <person name="Pawlowski J."/>
            <person name="Sierra R."/>
            <person name="Euteneuer U."/>
            <person name="Pillet L."/>
            <person name="Moustafa A."/>
            <person name="Platzer M."/>
            <person name="Groth M."/>
            <person name="Szafranski K."/>
            <person name="Schliwa M."/>
        </authorList>
    </citation>
    <scope>NUCLEOTIDE SEQUENCE [LARGE SCALE GENOMIC DNA]</scope>
</reference>
<evidence type="ECO:0000256" key="1">
    <source>
        <dbReference type="SAM" id="Phobius"/>
    </source>
</evidence>
<keyword evidence="3" id="KW-1185">Reference proteome</keyword>
<accession>X6NN02</accession>
<protein>
    <submittedName>
        <fullName evidence="2">Uncharacterized protein</fullName>
    </submittedName>
</protein>
<sequence length="1135" mass="132786">MYTYTTKVDLLEREGATYIKPRILIRAVTHDQFPTDVDRIKKDNKVYVITHDATIGSKATESLLCKESKENDDVVHVRYKSLQAFTQESDFFTFVFDFLNGQSSPSSESHSILIIWCDAVHSEDTLMHYLHAQYLIEKAFVLCDDIGQQNSNNDKKKTLVMLYRTDPERECVKNDKDVRQMNPLLFCNLWKHVFVDALLPANDAKQIQINDCNIFDPLSIVRIHSRVALVSAQLFANWLELAFNHIDYDKHKHETAKMKELLTQLQTDTGLQKTWNYRLHVALESENGVLACFKAITEQHTPQQGSVRSEFTRLLRHKITHIQSQFLALLFENNNLLLYDSQQSLQDNVFLQLLEESKIVQMNIQLSGQSEQYKVIVRHDFKSSYGAKFPFSSHIHEYFHSLCKPCLDAYASHNDQMLHTFCHSHLRNHIRSTDLKVDLQNLHNESVSNLLNDIVRLEKHQVLQRFSDQSYDDLVDFICVLVERACVDKFSTLRDFCAKSSANKPVDMNEAVGNNEWDQFEMIQLYNELSETPYSDTFGHATQNEPLPEVAPPHALLDHQDFGTVEIYAILWSHAIMLNDWVDVLSIIPNHDWNKFKKIWNEKKNWAESIQQILSVLLTVIEEQVINERICNDLRWFLPMNRLIQQADDLNLTQQWDLLQLCILCVATINTQSLNQAFIEGIKECFTKSCFYDIDSIEKLVRHLDSALSRANKSPEEKEESIQYFFQNYVRRFGFRYDVKNAEIKYNFTENLIKWMFGKKELFRNYTPNEFTKMEIATQLLNLIQQNDEKYKKEKDILTTELETCSLNQECVIFIKAQEQALHFQERKKLEPRGSLQADLKHFQQLSNALHSTHSNLDKSLLIAKCKIWTYRLSDFLCQTMQLPYVYCNDGIKELNYKNKSQDMVLTRSDCQQIGTLYRDQKIGRGLSYNLLAEMWMRKGSRVAIHMSSNNFVNLFGFSMKMVENDAALNGLCEDAFQLLYDCPRESDNGTYTKIQELFTLGLQNKKIEWDWFERKYFVHLIALLFICYLFKKKRLFNKVYLKGGEANPTTVTTFVEQTKRYLPNTEHCGRIKDLTAQLGHDVFLFFFFFVFVHWTLTRKTQTHARNETCRLASGESDINIFINKKTKTRHSSTC</sequence>
<proteinExistence type="predicted"/>